<dbReference type="Pfam" id="PF07885">
    <property type="entry name" value="Ion_trans_2"/>
    <property type="match status" value="2"/>
</dbReference>
<dbReference type="PANTHER" id="PTHR11003:SF269">
    <property type="entry name" value="POTASSIUM CHANNEL DOMAIN-CONTAINING PROTEIN"/>
    <property type="match status" value="1"/>
</dbReference>
<dbReference type="GO" id="GO:0030322">
    <property type="term" value="P:stabilization of membrane potential"/>
    <property type="evidence" value="ECO:0007669"/>
    <property type="project" value="TreeGrafter"/>
</dbReference>
<sequence length="514" mass="58774">MMANPTPGSPQLLSVDRMPPSHPSTIFEETNSENQAIDNGNGKENGIKREVSIDETRNGGDDLSKPRRKPTNEDQKAIDKYYDNNHYTISGRYAKNEDTLNHIPKNFQRIVDGHRLRRAASMAEKSTVSRRSTKSTLPIPGANENRFLDSVYWLVHSHSLFGFRHLMMILALALLTMAGGAMFYTIEKDAEKLDLDTKLAVMRGKLETISAEMMAQRNSENNTLIDEELVRGYLRRAYKELLVGENRYTLSAYHKKDDFAKNRWWSWWCGVFATTDIFMTVSYGVVPFYSNLGRGVLMVYGLIAIPLAVVVMRDLGQWQLTICTKIYAFLLIRWRKAKGVETPEDEEIEFPVSLSFIHMMCTWCLGAAFIYFYDGLWGPDGISFWGSFYLSYLTATTIGMGDMVPTYATRDPTWKFVHFFFLMPSRVLNRCTYVAIEGSIFSFATRCEEWLTGVYQTKKIAPISKRSRTRSRGTGETGEPQSEEAKTFSHLIAERQDVYRGDFGRVKVNKSHLE</sequence>
<evidence type="ECO:0000256" key="4">
    <source>
        <dbReference type="ARBA" id="ARBA00022989"/>
    </source>
</evidence>
<evidence type="ECO:0000259" key="11">
    <source>
        <dbReference type="Pfam" id="PF07885"/>
    </source>
</evidence>
<dbReference type="InterPro" id="IPR003280">
    <property type="entry name" value="2pore_dom_K_chnl"/>
</dbReference>
<comment type="similarity">
    <text evidence="8">Belongs to the two pore domain potassium channel (TC 1.A.1.8) family.</text>
</comment>
<dbReference type="GO" id="GO:0015271">
    <property type="term" value="F:outward rectifier potassium channel activity"/>
    <property type="evidence" value="ECO:0007669"/>
    <property type="project" value="TreeGrafter"/>
</dbReference>
<dbReference type="GO" id="GO:0005886">
    <property type="term" value="C:plasma membrane"/>
    <property type="evidence" value="ECO:0007669"/>
    <property type="project" value="TreeGrafter"/>
</dbReference>
<keyword evidence="3 8" id="KW-0812">Transmembrane</keyword>
<evidence type="ECO:0000256" key="8">
    <source>
        <dbReference type="RuleBase" id="RU003857"/>
    </source>
</evidence>
<dbReference type="GO" id="GO:0022841">
    <property type="term" value="F:potassium ion leak channel activity"/>
    <property type="evidence" value="ECO:0007669"/>
    <property type="project" value="TreeGrafter"/>
</dbReference>
<evidence type="ECO:0000256" key="7">
    <source>
        <dbReference type="ARBA" id="ARBA00023303"/>
    </source>
</evidence>
<feature type="transmembrane region" description="Helical" evidence="10">
    <location>
        <begin position="354"/>
        <end position="373"/>
    </location>
</feature>
<feature type="region of interest" description="Disordered" evidence="9">
    <location>
        <begin position="465"/>
        <end position="486"/>
    </location>
</feature>
<dbReference type="AlphaFoldDB" id="A0AAF3FLR2"/>
<evidence type="ECO:0000256" key="9">
    <source>
        <dbReference type="SAM" id="MobiDB-lite"/>
    </source>
</evidence>
<dbReference type="SUPFAM" id="SSF81324">
    <property type="entry name" value="Voltage-gated potassium channels"/>
    <property type="match status" value="2"/>
</dbReference>
<evidence type="ECO:0000256" key="3">
    <source>
        <dbReference type="ARBA" id="ARBA00022692"/>
    </source>
</evidence>
<accession>A0AAF3FLR2</accession>
<evidence type="ECO:0000256" key="1">
    <source>
        <dbReference type="ARBA" id="ARBA00004141"/>
    </source>
</evidence>
<reference evidence="13" key="1">
    <citation type="submission" date="2024-02" db="UniProtKB">
        <authorList>
            <consortium name="WormBaseParasite"/>
        </authorList>
    </citation>
    <scope>IDENTIFICATION</scope>
</reference>
<keyword evidence="2 8" id="KW-0813">Transport</keyword>
<dbReference type="Gene3D" id="1.10.287.70">
    <property type="match status" value="1"/>
</dbReference>
<feature type="transmembrane region" description="Helical" evidence="10">
    <location>
        <begin position="385"/>
        <end position="405"/>
    </location>
</feature>
<evidence type="ECO:0000256" key="2">
    <source>
        <dbReference type="ARBA" id="ARBA00022448"/>
    </source>
</evidence>
<feature type="transmembrane region" description="Helical" evidence="10">
    <location>
        <begin position="265"/>
        <end position="285"/>
    </location>
</feature>
<feature type="transmembrane region" description="Helical" evidence="10">
    <location>
        <begin position="166"/>
        <end position="186"/>
    </location>
</feature>
<feature type="region of interest" description="Disordered" evidence="9">
    <location>
        <begin position="1"/>
        <end position="74"/>
    </location>
</feature>
<feature type="compositionally biased region" description="Basic and acidic residues" evidence="9">
    <location>
        <begin position="45"/>
        <end position="74"/>
    </location>
</feature>
<evidence type="ECO:0000256" key="10">
    <source>
        <dbReference type="SAM" id="Phobius"/>
    </source>
</evidence>
<feature type="compositionally biased region" description="Polar residues" evidence="9">
    <location>
        <begin position="23"/>
        <end position="38"/>
    </location>
</feature>
<dbReference type="InterPro" id="IPR013099">
    <property type="entry name" value="K_chnl_dom"/>
</dbReference>
<evidence type="ECO:0000256" key="5">
    <source>
        <dbReference type="ARBA" id="ARBA00023065"/>
    </source>
</evidence>
<dbReference type="PANTHER" id="PTHR11003">
    <property type="entry name" value="POTASSIUM CHANNEL, SUBFAMILY K"/>
    <property type="match status" value="1"/>
</dbReference>
<dbReference type="WBParaSite" id="MBELARI_LOCUS8085">
    <property type="protein sequence ID" value="MBELARI_LOCUS8085"/>
    <property type="gene ID" value="MBELARI_LOCUS8085"/>
</dbReference>
<keyword evidence="6 10" id="KW-0472">Membrane</keyword>
<proteinExistence type="inferred from homology"/>
<organism evidence="12 13">
    <name type="scientific">Mesorhabditis belari</name>
    <dbReference type="NCBI Taxonomy" id="2138241"/>
    <lineage>
        <taxon>Eukaryota</taxon>
        <taxon>Metazoa</taxon>
        <taxon>Ecdysozoa</taxon>
        <taxon>Nematoda</taxon>
        <taxon>Chromadorea</taxon>
        <taxon>Rhabditida</taxon>
        <taxon>Rhabditina</taxon>
        <taxon>Rhabditomorpha</taxon>
        <taxon>Rhabditoidea</taxon>
        <taxon>Rhabditidae</taxon>
        <taxon>Mesorhabditinae</taxon>
        <taxon>Mesorhabditis</taxon>
    </lineage>
</organism>
<evidence type="ECO:0000313" key="12">
    <source>
        <dbReference type="Proteomes" id="UP000887575"/>
    </source>
</evidence>
<protein>
    <recommendedName>
        <fullName evidence="11">Potassium channel domain-containing protein</fullName>
    </recommendedName>
</protein>
<name>A0AAF3FLR2_9BILA</name>
<feature type="domain" description="Potassium channel" evidence="11">
    <location>
        <begin position="360"/>
        <end position="413"/>
    </location>
</feature>
<keyword evidence="12" id="KW-1185">Reference proteome</keyword>
<evidence type="ECO:0000256" key="6">
    <source>
        <dbReference type="ARBA" id="ARBA00023136"/>
    </source>
</evidence>
<keyword evidence="5 8" id="KW-0406">Ion transport</keyword>
<feature type="domain" description="Potassium channel" evidence="11">
    <location>
        <begin position="261"/>
        <end position="318"/>
    </location>
</feature>
<keyword evidence="7 8" id="KW-0407">Ion channel</keyword>
<comment type="subcellular location">
    <subcellularLocation>
        <location evidence="1">Membrane</location>
        <topology evidence="1">Multi-pass membrane protein</topology>
    </subcellularLocation>
</comment>
<feature type="transmembrane region" description="Helical" evidence="10">
    <location>
        <begin position="292"/>
        <end position="312"/>
    </location>
</feature>
<evidence type="ECO:0000313" key="13">
    <source>
        <dbReference type="WBParaSite" id="MBELARI_LOCUS8085"/>
    </source>
</evidence>
<dbReference type="PRINTS" id="PR01333">
    <property type="entry name" value="2POREKCHANEL"/>
</dbReference>
<keyword evidence="4 10" id="KW-1133">Transmembrane helix</keyword>
<dbReference type="Proteomes" id="UP000887575">
    <property type="component" value="Unassembled WGS sequence"/>
</dbReference>